<reference evidence="1 2" key="1">
    <citation type="submission" date="2017-09" db="EMBL/GenBank/DDBJ databases">
        <authorList>
            <person name="Ehlers B."/>
            <person name="Leendertz F.H."/>
        </authorList>
    </citation>
    <scope>NUCLEOTIDE SEQUENCE [LARGE SCALE GENOMIC DNA]</scope>
    <source>
        <strain evidence="1 2">USBA 140</strain>
    </source>
</reference>
<accession>A0A286G4E2</accession>
<proteinExistence type="predicted"/>
<evidence type="ECO:0000313" key="2">
    <source>
        <dbReference type="Proteomes" id="UP000219621"/>
    </source>
</evidence>
<dbReference type="AlphaFoldDB" id="A0A286G4E2"/>
<dbReference type="InterPro" id="IPR023401">
    <property type="entry name" value="ODC_N"/>
</dbReference>
<keyword evidence="2" id="KW-1185">Reference proteome</keyword>
<dbReference type="SUPFAM" id="SSF51735">
    <property type="entry name" value="NAD(P)-binding Rossmann-fold domains"/>
    <property type="match status" value="1"/>
</dbReference>
<gene>
    <name evidence="1" type="ORF">SAMN05421508_101536</name>
</gene>
<dbReference type="InterPro" id="IPR036291">
    <property type="entry name" value="NAD(P)-bd_dom_sf"/>
</dbReference>
<organism evidence="1 2">
    <name type="scientific">Caenispirillum bisanense</name>
    <dbReference type="NCBI Taxonomy" id="414052"/>
    <lineage>
        <taxon>Bacteria</taxon>
        <taxon>Pseudomonadati</taxon>
        <taxon>Pseudomonadota</taxon>
        <taxon>Alphaproteobacteria</taxon>
        <taxon>Rhodospirillales</taxon>
        <taxon>Novispirillaceae</taxon>
        <taxon>Caenispirillum</taxon>
    </lineage>
</organism>
<dbReference type="OrthoDB" id="9809203at2"/>
<dbReference type="PIRSF" id="PIRSF001439">
    <property type="entry name" value="CryM"/>
    <property type="match status" value="1"/>
</dbReference>
<dbReference type="GO" id="GO:0005737">
    <property type="term" value="C:cytoplasm"/>
    <property type="evidence" value="ECO:0007669"/>
    <property type="project" value="TreeGrafter"/>
</dbReference>
<dbReference type="EMBL" id="OCNJ01000001">
    <property type="protein sequence ID" value="SOD90420.1"/>
    <property type="molecule type" value="Genomic_DNA"/>
</dbReference>
<dbReference type="PANTHER" id="PTHR13812">
    <property type="entry name" value="KETIMINE REDUCTASE MU-CRYSTALLIN"/>
    <property type="match status" value="1"/>
</dbReference>
<dbReference type="InterPro" id="IPR003462">
    <property type="entry name" value="ODC_Mu_crystall"/>
</dbReference>
<dbReference type="NCBIfam" id="NF006141">
    <property type="entry name" value="PRK08291.1"/>
    <property type="match status" value="1"/>
</dbReference>
<dbReference type="PANTHER" id="PTHR13812:SF19">
    <property type="entry name" value="KETIMINE REDUCTASE MU-CRYSTALLIN"/>
    <property type="match status" value="1"/>
</dbReference>
<dbReference type="Gene3D" id="3.30.1780.10">
    <property type="entry name" value="ornithine cyclodeaminase, domain 1"/>
    <property type="match status" value="1"/>
</dbReference>
<dbReference type="Proteomes" id="UP000219621">
    <property type="component" value="Unassembled WGS sequence"/>
</dbReference>
<name>A0A286G4E2_9PROT</name>
<dbReference type="Gene3D" id="3.40.50.720">
    <property type="entry name" value="NAD(P)-binding Rossmann-like Domain"/>
    <property type="match status" value="1"/>
</dbReference>
<dbReference type="Pfam" id="PF02423">
    <property type="entry name" value="OCD_Mu_crystall"/>
    <property type="match status" value="1"/>
</dbReference>
<evidence type="ECO:0000313" key="1">
    <source>
        <dbReference type="EMBL" id="SOD90420.1"/>
    </source>
</evidence>
<dbReference type="RefSeq" id="WP_097277417.1">
    <property type="nucleotide sequence ID" value="NZ_OCNJ01000001.1"/>
</dbReference>
<protein>
    <submittedName>
        <fullName evidence="1">Ornithine cyclodeaminase</fullName>
    </submittedName>
</protein>
<sequence>MPDVLILTEADLRACVRLDLPMVDAMAEAFARLSAGEVRMPPVLRLDVPEHNGEIDVKTAFVPGIDSIAMKMSPGFFNNPTLGLPSLNGLMVLLSARTGLVEALLLDNGYLTDVRTAAAGAVAARTLAPRGPGLTAGVLGAGTQARLQMEALALVRDLRQVLVWAREPAKAEAYARDMTSRLGLPVHPVASPEAAVAESDVVVTTTPSRQPLIHQDWLHPGLHITAMGSDAEDKGELAPEVLAAADLVVCDRIAQCAVLGELHHALDRGLSVSPVELGTLVHARDGARPSEEAVTVCDLTGTGVQDTVIATLAHAAAQRQGLGREFHA</sequence>